<protein>
    <submittedName>
        <fullName evidence="3">BED-type domain-containing protein</fullName>
    </submittedName>
</protein>
<feature type="region of interest" description="Disordered" evidence="1">
    <location>
        <begin position="84"/>
        <end position="106"/>
    </location>
</feature>
<feature type="region of interest" description="Disordered" evidence="1">
    <location>
        <begin position="136"/>
        <end position="159"/>
    </location>
</feature>
<keyword evidence="2" id="KW-1185">Reference proteome</keyword>
<evidence type="ECO:0000313" key="3">
    <source>
        <dbReference type="WBParaSite" id="MBELARI_LOCUS10083.1"/>
    </source>
</evidence>
<reference evidence="3" key="1">
    <citation type="submission" date="2024-02" db="UniProtKB">
        <authorList>
            <consortium name="WormBaseParasite"/>
        </authorList>
    </citation>
    <scope>IDENTIFICATION</scope>
</reference>
<accession>A0AAF3E823</accession>
<feature type="compositionally biased region" description="Polar residues" evidence="1">
    <location>
        <begin position="138"/>
        <end position="152"/>
    </location>
</feature>
<name>A0AAF3E823_9BILA</name>
<dbReference type="AlphaFoldDB" id="A0AAF3E823"/>
<feature type="region of interest" description="Disordered" evidence="1">
    <location>
        <begin position="1"/>
        <end position="66"/>
    </location>
</feature>
<evidence type="ECO:0000256" key="1">
    <source>
        <dbReference type="SAM" id="MobiDB-lite"/>
    </source>
</evidence>
<sequence>MSIAVSDGSLQINGIRPEGENQLTRQLFQDYTNDAFKEPRKEKEKADCENDDENGEQSIASTSKRSIIESNGLHYTIHQISTDIQPPCELGPSESSPKNDRNEDSDDAQMFSSLDFMLLNNNLNELLQQQLNQELQRDTGSPNSVNIRTSPSPWMRNAGRKKSHPVWNFFRDLKGVEGTTGGVMCLHCEWTGDDRSPNNLRTHLKRCHMIDGIYQRFSAKLAVTPTQPYVKRARAGTGTSGADTPMTPQPLATGTEQATDLAKKPFSFLESIPKINEVLNISAGFTATTKENENVEQILGTHEVPCAPSGSHGDDSPIQADDCSSSEGIPSANSPPNIPVNPLSSLLCSVAANPLAYMTAMQALVGSSSLLQQYQLRAASSAVCENIALPTPIGPALSPSSAFTLNEGSCVTQLMKMAIDLDLTMSYHRRRGDVEMCFESNRTAEKSGARGKVLCLTDCGREIRVTERTNGNVTESELWTKTDFSQFHWAIRGRCQKLLLR</sequence>
<feature type="compositionally biased region" description="Polar residues" evidence="1">
    <location>
        <begin position="322"/>
        <end position="335"/>
    </location>
</feature>
<dbReference type="WBParaSite" id="MBELARI_LOCUS10083.1">
    <property type="protein sequence ID" value="MBELARI_LOCUS10083.1"/>
    <property type="gene ID" value="MBELARI_LOCUS10083"/>
</dbReference>
<evidence type="ECO:0000313" key="2">
    <source>
        <dbReference type="Proteomes" id="UP000887575"/>
    </source>
</evidence>
<feature type="compositionally biased region" description="Basic and acidic residues" evidence="1">
    <location>
        <begin position="35"/>
        <end position="48"/>
    </location>
</feature>
<feature type="compositionally biased region" description="Polar residues" evidence="1">
    <location>
        <begin position="56"/>
        <end position="66"/>
    </location>
</feature>
<feature type="compositionally biased region" description="Polar residues" evidence="1">
    <location>
        <begin position="21"/>
        <end position="32"/>
    </location>
</feature>
<proteinExistence type="predicted"/>
<feature type="region of interest" description="Disordered" evidence="1">
    <location>
        <begin position="305"/>
        <end position="336"/>
    </location>
</feature>
<organism evidence="2 3">
    <name type="scientific">Mesorhabditis belari</name>
    <dbReference type="NCBI Taxonomy" id="2138241"/>
    <lineage>
        <taxon>Eukaryota</taxon>
        <taxon>Metazoa</taxon>
        <taxon>Ecdysozoa</taxon>
        <taxon>Nematoda</taxon>
        <taxon>Chromadorea</taxon>
        <taxon>Rhabditida</taxon>
        <taxon>Rhabditina</taxon>
        <taxon>Rhabditomorpha</taxon>
        <taxon>Rhabditoidea</taxon>
        <taxon>Rhabditidae</taxon>
        <taxon>Mesorhabditinae</taxon>
        <taxon>Mesorhabditis</taxon>
    </lineage>
</organism>
<dbReference type="Proteomes" id="UP000887575">
    <property type="component" value="Unassembled WGS sequence"/>
</dbReference>